<feature type="binding site" evidence="17">
    <location>
        <position position="334"/>
    </location>
    <ligand>
        <name>(6S)-NADPHX</name>
        <dbReference type="ChEBI" id="CHEBI:64076"/>
    </ligand>
</feature>
<feature type="binding site" evidence="18">
    <location>
        <position position="178"/>
    </location>
    <ligand>
        <name>K(+)</name>
        <dbReference type="ChEBI" id="CHEBI:29103"/>
    </ligand>
</feature>
<evidence type="ECO:0000256" key="4">
    <source>
        <dbReference type="ARBA" id="ARBA00009524"/>
    </source>
</evidence>
<evidence type="ECO:0000256" key="19">
    <source>
        <dbReference type="PIRNR" id="PIRNR017184"/>
    </source>
</evidence>
<dbReference type="EC" id="5.1.99.6" evidence="19"/>
<dbReference type="HAMAP" id="MF_01966">
    <property type="entry name" value="NADHX_epimerase"/>
    <property type="match status" value="1"/>
</dbReference>
<comment type="similarity">
    <text evidence="4 19">In the C-terminal section; belongs to the NnrD/CARKD family.</text>
</comment>
<evidence type="ECO:0000259" key="20">
    <source>
        <dbReference type="PROSITE" id="PS51383"/>
    </source>
</evidence>
<keyword evidence="9 18" id="KW-0630">Potassium</keyword>
<feature type="binding site" evidence="18">
    <location>
        <position position="137"/>
    </location>
    <ligand>
        <name>K(+)</name>
        <dbReference type="ChEBI" id="CHEBI:29103"/>
    </ligand>
</feature>
<dbReference type="SUPFAM" id="SSF53613">
    <property type="entry name" value="Ribokinase-like"/>
    <property type="match status" value="1"/>
</dbReference>
<dbReference type="GO" id="GO:0052856">
    <property type="term" value="F:NAD(P)HX epimerase activity"/>
    <property type="evidence" value="ECO:0007669"/>
    <property type="project" value="UniProtKB-UniRule"/>
</dbReference>
<evidence type="ECO:0000256" key="1">
    <source>
        <dbReference type="ARBA" id="ARBA00000013"/>
    </source>
</evidence>
<dbReference type="NCBIfam" id="TIGR00197">
    <property type="entry name" value="yjeF_nterm"/>
    <property type="match status" value="1"/>
</dbReference>
<comment type="catalytic activity">
    <reaction evidence="15 17 19">
        <text>(6S)-NADHX + ADP = AMP + phosphate + NADH + H(+)</text>
        <dbReference type="Rhea" id="RHEA:32223"/>
        <dbReference type="ChEBI" id="CHEBI:15378"/>
        <dbReference type="ChEBI" id="CHEBI:43474"/>
        <dbReference type="ChEBI" id="CHEBI:57945"/>
        <dbReference type="ChEBI" id="CHEBI:64074"/>
        <dbReference type="ChEBI" id="CHEBI:456215"/>
        <dbReference type="ChEBI" id="CHEBI:456216"/>
        <dbReference type="EC" id="4.2.1.136"/>
    </reaction>
</comment>
<name>A0A1H6M640_9BACT</name>
<comment type="catalytic activity">
    <reaction evidence="2 18 19">
        <text>(6R)-NADPHX = (6S)-NADPHX</text>
        <dbReference type="Rhea" id="RHEA:32227"/>
        <dbReference type="ChEBI" id="CHEBI:64076"/>
        <dbReference type="ChEBI" id="CHEBI:64077"/>
        <dbReference type="EC" id="5.1.99.6"/>
    </reaction>
</comment>
<comment type="catalytic activity">
    <reaction evidence="1 18 19">
        <text>(6R)-NADHX = (6S)-NADHX</text>
        <dbReference type="Rhea" id="RHEA:32215"/>
        <dbReference type="ChEBI" id="CHEBI:64074"/>
        <dbReference type="ChEBI" id="CHEBI:64075"/>
        <dbReference type="EC" id="5.1.99.6"/>
    </reaction>
</comment>
<dbReference type="InterPro" id="IPR004443">
    <property type="entry name" value="YjeF_N_dom"/>
</dbReference>
<dbReference type="Proteomes" id="UP000176204">
    <property type="component" value="Chromosome I"/>
</dbReference>
<comment type="cofactor">
    <cofactor evidence="18 19">
        <name>K(+)</name>
        <dbReference type="ChEBI" id="CHEBI:29103"/>
    </cofactor>
    <text evidence="18 19">Binds 1 potassium ion per subunit.</text>
</comment>
<comment type="function">
    <text evidence="14 19">Bifunctional enzyme that catalyzes the epimerization of the S- and R-forms of NAD(P)HX and the dehydration of the S-form of NAD(P)HX at the expense of ADP, which is converted to AMP. This allows the repair of both epimers of NAD(P)HX, a damaged form of NAD(P)H that is a result of enzymatic or heat-dependent hydration.</text>
</comment>
<evidence type="ECO:0000256" key="2">
    <source>
        <dbReference type="ARBA" id="ARBA00000909"/>
    </source>
</evidence>
<evidence type="ECO:0000256" key="8">
    <source>
        <dbReference type="ARBA" id="ARBA00022857"/>
    </source>
</evidence>
<dbReference type="Pfam" id="PF03853">
    <property type="entry name" value="YjeF_N"/>
    <property type="match status" value="1"/>
</dbReference>
<evidence type="ECO:0000256" key="5">
    <source>
        <dbReference type="ARBA" id="ARBA00022723"/>
    </source>
</evidence>
<feature type="binding site" evidence="17">
    <location>
        <position position="383"/>
    </location>
    <ligand>
        <name>(6S)-NADPHX</name>
        <dbReference type="ChEBI" id="CHEBI:64076"/>
    </ligand>
</feature>
<dbReference type="NCBIfam" id="TIGR00196">
    <property type="entry name" value="yjeF_cterm"/>
    <property type="match status" value="1"/>
</dbReference>
<evidence type="ECO:0000256" key="12">
    <source>
        <dbReference type="ARBA" id="ARBA00023239"/>
    </source>
</evidence>
<comment type="similarity">
    <text evidence="3 19">In the N-terminal section; belongs to the NnrE/AIBP family.</text>
</comment>
<comment type="similarity">
    <text evidence="17">Belongs to the NnrD/CARKD family.</text>
</comment>
<dbReference type="PANTHER" id="PTHR12592:SF0">
    <property type="entry name" value="ATP-DEPENDENT (S)-NAD(P)H-HYDRATE DEHYDRATASE"/>
    <property type="match status" value="1"/>
</dbReference>
<dbReference type="InterPro" id="IPR000631">
    <property type="entry name" value="CARKD"/>
</dbReference>
<dbReference type="GO" id="GO:0052855">
    <property type="term" value="F:ADP-dependent NAD(P)H-hydrate dehydratase activity"/>
    <property type="evidence" value="ECO:0007669"/>
    <property type="project" value="UniProtKB-UniRule"/>
</dbReference>
<feature type="binding site" evidence="18">
    <location>
        <begin position="141"/>
        <end position="147"/>
    </location>
    <ligand>
        <name>(6S)-NADPHX</name>
        <dbReference type="ChEBI" id="CHEBI:64076"/>
    </ligand>
</feature>
<keyword evidence="13" id="KW-0511">Multifunctional enzyme</keyword>
<dbReference type="AlphaFoldDB" id="A0A1H6M640"/>
<comment type="catalytic activity">
    <reaction evidence="16 17 19">
        <text>(6S)-NADPHX + ADP = AMP + phosphate + NADPH + H(+)</text>
        <dbReference type="Rhea" id="RHEA:32235"/>
        <dbReference type="ChEBI" id="CHEBI:15378"/>
        <dbReference type="ChEBI" id="CHEBI:43474"/>
        <dbReference type="ChEBI" id="CHEBI:57783"/>
        <dbReference type="ChEBI" id="CHEBI:64076"/>
        <dbReference type="ChEBI" id="CHEBI:456215"/>
        <dbReference type="ChEBI" id="CHEBI:456216"/>
        <dbReference type="EC" id="4.2.1.136"/>
    </reaction>
</comment>
<keyword evidence="8 17" id="KW-0521">NADP</keyword>
<sequence>MKLATCAQIREAETRAIDAGVSAYTLMETAASGIADAIIQQTDARNEEIFCIAYIGKGNNAGDALSVLRRLMAHGWNVHIRAAYSAEDMEGLCQLQWEKFHDAEASTLTTELDVTAEPTLLRRKLADIPRMPIVILDGLLGSGVDGPLKPAIAELVQEINELRRTCSNATVWAIDIPTGVHPDTGEIGENAVQADYTAAIGCIKPGLIADTATSHVGRLVPVPLNDLDIQPEYSDEVIDSPMLSRLLVRRPYELYKNKAGRVAVIAGSIGMLGAAQLCTEAALRAGVGLVVLYCLPETYPLLAARVSPEIMVKQVQTYKNIDEDDAQALLIGPGLGQLDNANQLALHALVSCFDGTVVLDADGINLAAERSWRFEKNHILTPHPGEMRRLLPSAGMNTPRKELVNSFLYNHDATLVLKGARTIIGQRRQGMLYNSTGGPSMAKGGQGDVLAGICAGLAAQGMMPRDAAALAVYLCGRASELAVSRGCSGHERALTAGDTLRHLGAAMQSTADLCY</sequence>
<evidence type="ECO:0000313" key="23">
    <source>
        <dbReference type="Proteomes" id="UP000176204"/>
    </source>
</evidence>
<dbReference type="GO" id="GO:0110051">
    <property type="term" value="P:metabolite repair"/>
    <property type="evidence" value="ECO:0007669"/>
    <property type="project" value="TreeGrafter"/>
</dbReference>
<feature type="binding site" evidence="18">
    <location>
        <position position="60"/>
    </location>
    <ligand>
        <name>K(+)</name>
        <dbReference type="ChEBI" id="CHEBI:29103"/>
    </ligand>
</feature>
<evidence type="ECO:0000256" key="17">
    <source>
        <dbReference type="HAMAP-Rule" id="MF_01965"/>
    </source>
</evidence>
<dbReference type="RefSeq" id="WP_067775126.1">
    <property type="nucleotide sequence ID" value="NZ_LIGX01000021.1"/>
</dbReference>
<feature type="domain" description="YjeF N-terminal" evidence="21">
    <location>
        <begin position="9"/>
        <end position="232"/>
    </location>
</feature>
<feature type="binding site" evidence="18">
    <location>
        <position position="175"/>
    </location>
    <ligand>
        <name>(6S)-NADPHX</name>
        <dbReference type="ChEBI" id="CHEBI:64076"/>
    </ligand>
</feature>
<dbReference type="HAMAP" id="MF_01965">
    <property type="entry name" value="NADHX_dehydratase"/>
    <property type="match status" value="1"/>
</dbReference>
<comment type="function">
    <text evidence="17">Catalyzes the dehydration of the S-form of NAD(P)HX at the expense of ADP, which is converted to AMP. Together with NAD(P)HX epimerase, which catalyzes the epimerization of the S- and R-forms, the enzyme allows the repair of both epimers of NAD(P)HX, a damaged form of NAD(P)H that is a result of enzymatic or heat-dependent hydration.</text>
</comment>
<dbReference type="KEGG" id="agl:PYTT_2156"/>
<evidence type="ECO:0000256" key="14">
    <source>
        <dbReference type="ARBA" id="ARBA00025153"/>
    </source>
</evidence>
<dbReference type="PANTHER" id="PTHR12592">
    <property type="entry name" value="ATP-DEPENDENT (S)-NAD(P)H-HYDRATE DEHYDRATASE FAMILY MEMBER"/>
    <property type="match status" value="1"/>
</dbReference>
<evidence type="ECO:0000256" key="3">
    <source>
        <dbReference type="ARBA" id="ARBA00006001"/>
    </source>
</evidence>
<keyword evidence="23" id="KW-1185">Reference proteome</keyword>
<dbReference type="PROSITE" id="PS51385">
    <property type="entry name" value="YJEF_N"/>
    <property type="match status" value="1"/>
</dbReference>
<reference evidence="23" key="1">
    <citation type="submission" date="2016-09" db="EMBL/GenBank/DDBJ databases">
        <authorList>
            <person name="Koehorst J."/>
        </authorList>
    </citation>
    <scope>NUCLEOTIDE SEQUENCE [LARGE SCALE GENOMIC DNA]</scope>
</reference>
<accession>A0A1H6M640</accession>
<keyword evidence="11 18" id="KW-0413">Isomerase</keyword>
<keyword evidence="10 17" id="KW-0520">NAD</keyword>
<dbReference type="OrthoDB" id="9806925at2"/>
<dbReference type="InterPro" id="IPR036652">
    <property type="entry name" value="YjeF_N_dom_sf"/>
</dbReference>
<dbReference type="GO" id="GO:0005524">
    <property type="term" value="F:ATP binding"/>
    <property type="evidence" value="ECO:0007669"/>
    <property type="project" value="UniProtKB-UniRule"/>
</dbReference>
<feature type="binding site" evidence="17">
    <location>
        <position position="447"/>
    </location>
    <ligand>
        <name>AMP</name>
        <dbReference type="ChEBI" id="CHEBI:456215"/>
    </ligand>
</feature>
<dbReference type="EMBL" id="LT629973">
    <property type="protein sequence ID" value="SEH96707.1"/>
    <property type="molecule type" value="Genomic_DNA"/>
</dbReference>
<dbReference type="Gene3D" id="3.40.1190.20">
    <property type="match status" value="1"/>
</dbReference>
<feature type="binding site" evidence="17">
    <location>
        <begin position="418"/>
        <end position="422"/>
    </location>
    <ligand>
        <name>AMP</name>
        <dbReference type="ChEBI" id="CHEBI:456215"/>
    </ligand>
</feature>
<evidence type="ECO:0000256" key="16">
    <source>
        <dbReference type="ARBA" id="ARBA00049209"/>
    </source>
</evidence>
<keyword evidence="5 18" id="KW-0479">Metal-binding</keyword>
<dbReference type="InterPro" id="IPR030677">
    <property type="entry name" value="Nnr"/>
</dbReference>
<feature type="binding site" evidence="17">
    <location>
        <position position="448"/>
    </location>
    <ligand>
        <name>(6S)-NADPHX</name>
        <dbReference type="ChEBI" id="CHEBI:64076"/>
    </ligand>
</feature>
<evidence type="ECO:0000256" key="7">
    <source>
        <dbReference type="ARBA" id="ARBA00022840"/>
    </source>
</evidence>
<comment type="similarity">
    <text evidence="18">Belongs to the NnrE/AIBP family.</text>
</comment>
<evidence type="ECO:0000256" key="11">
    <source>
        <dbReference type="ARBA" id="ARBA00023235"/>
    </source>
</evidence>
<dbReference type="EC" id="4.2.1.136" evidence="19"/>
<gene>
    <name evidence="17" type="primary">nnrD</name>
    <name evidence="18" type="synonym">nnrE</name>
    <name evidence="22" type="ORF">PYTT_2156</name>
</gene>
<dbReference type="PROSITE" id="PS51383">
    <property type="entry name" value="YJEF_C_3"/>
    <property type="match status" value="1"/>
</dbReference>
<evidence type="ECO:0000256" key="18">
    <source>
        <dbReference type="HAMAP-Rule" id="MF_01966"/>
    </source>
</evidence>
<evidence type="ECO:0000256" key="15">
    <source>
        <dbReference type="ARBA" id="ARBA00048238"/>
    </source>
</evidence>
<comment type="function">
    <text evidence="18">Catalyzes the epimerization of the S- and R-forms of NAD(P)HX, a damaged form of NAD(P)H that is a result of enzymatic or heat-dependent hydration. This is a prerequisite for the S-specific NAD(P)H-hydrate dehydratase to allow the repair of both epimers of NAD(P)HX.</text>
</comment>
<keyword evidence="7 17" id="KW-0067">ATP-binding</keyword>
<feature type="domain" description="YjeF C-terminal" evidence="20">
    <location>
        <begin position="239"/>
        <end position="510"/>
    </location>
</feature>
<dbReference type="SUPFAM" id="SSF64153">
    <property type="entry name" value="YjeF N-terminal domain-like"/>
    <property type="match status" value="1"/>
</dbReference>
<dbReference type="GO" id="GO:0046872">
    <property type="term" value="F:metal ion binding"/>
    <property type="evidence" value="ECO:0007669"/>
    <property type="project" value="UniProtKB-UniRule"/>
</dbReference>
<evidence type="ECO:0000259" key="21">
    <source>
        <dbReference type="PROSITE" id="PS51385"/>
    </source>
</evidence>
<evidence type="ECO:0000256" key="13">
    <source>
        <dbReference type="ARBA" id="ARBA00023268"/>
    </source>
</evidence>
<organism evidence="22 23">
    <name type="scientific">Akkermansia glycaniphila</name>
    <dbReference type="NCBI Taxonomy" id="1679444"/>
    <lineage>
        <taxon>Bacteria</taxon>
        <taxon>Pseudomonadati</taxon>
        <taxon>Verrucomicrobiota</taxon>
        <taxon>Verrucomicrobiia</taxon>
        <taxon>Verrucomicrobiales</taxon>
        <taxon>Akkermansiaceae</taxon>
        <taxon>Akkermansia</taxon>
    </lineage>
</organism>
<evidence type="ECO:0000313" key="22">
    <source>
        <dbReference type="EMBL" id="SEH96707.1"/>
    </source>
</evidence>
<keyword evidence="6 17" id="KW-0547">Nucleotide-binding</keyword>
<comment type="subunit">
    <text evidence="17">Homotetramer.</text>
</comment>
<comment type="caution">
    <text evidence="18">Lacks conserved residue(s) required for the propagation of feature annotation.</text>
</comment>
<proteinExistence type="inferred from homology"/>
<evidence type="ECO:0000256" key="10">
    <source>
        <dbReference type="ARBA" id="ARBA00023027"/>
    </source>
</evidence>
<protein>
    <recommendedName>
        <fullName evidence="19">Bifunctional NAD(P)H-hydrate repair enzyme</fullName>
    </recommendedName>
    <alternativeName>
        <fullName evidence="19">Nicotinamide nucleotide repair protein</fullName>
    </alternativeName>
    <domain>
        <recommendedName>
            <fullName evidence="19">ADP-dependent (S)-NAD(P)H-hydrate dehydratase</fullName>
            <ecNumber evidence="19">4.2.1.136</ecNumber>
        </recommendedName>
        <alternativeName>
            <fullName evidence="19">ADP-dependent NAD(P)HX dehydratase</fullName>
        </alternativeName>
    </domain>
    <domain>
        <recommendedName>
            <fullName evidence="19">NAD(P)H-hydrate epimerase</fullName>
            <ecNumber evidence="19">5.1.99.6</ecNumber>
        </recommendedName>
    </domain>
</protein>
<dbReference type="Gene3D" id="3.40.50.10260">
    <property type="entry name" value="YjeF N-terminal domain"/>
    <property type="match status" value="1"/>
</dbReference>
<feature type="binding site" evidence="17">
    <location>
        <position position="274"/>
    </location>
    <ligand>
        <name>(6S)-NADPHX</name>
        <dbReference type="ChEBI" id="CHEBI:64076"/>
    </ligand>
</feature>
<dbReference type="GO" id="GO:0046496">
    <property type="term" value="P:nicotinamide nucleotide metabolic process"/>
    <property type="evidence" value="ECO:0007669"/>
    <property type="project" value="UniProtKB-UniRule"/>
</dbReference>
<dbReference type="PIRSF" id="PIRSF017184">
    <property type="entry name" value="Nnr"/>
    <property type="match status" value="1"/>
</dbReference>
<evidence type="ECO:0000256" key="6">
    <source>
        <dbReference type="ARBA" id="ARBA00022741"/>
    </source>
</evidence>
<dbReference type="Pfam" id="PF01256">
    <property type="entry name" value="Carb_kinase"/>
    <property type="match status" value="1"/>
</dbReference>
<comment type="cofactor">
    <cofactor evidence="17">
        <name>Mg(2+)</name>
        <dbReference type="ChEBI" id="CHEBI:18420"/>
    </cofactor>
</comment>
<dbReference type="InterPro" id="IPR029056">
    <property type="entry name" value="Ribokinase-like"/>
</dbReference>
<evidence type="ECO:0000256" key="9">
    <source>
        <dbReference type="ARBA" id="ARBA00022958"/>
    </source>
</evidence>
<keyword evidence="12 17" id="KW-0456">Lyase</keyword>
<dbReference type="CDD" id="cd01171">
    <property type="entry name" value="YXKO-related"/>
    <property type="match status" value="1"/>
</dbReference>
<dbReference type="STRING" id="1679444.PYTT_2156"/>